<dbReference type="Pfam" id="PF14528">
    <property type="entry name" value="LAGLIDADG_3"/>
    <property type="match status" value="1"/>
</dbReference>
<dbReference type="Pfam" id="PF16363">
    <property type="entry name" value="GDP_Man_Dehyd"/>
    <property type="match status" value="3"/>
</dbReference>
<evidence type="ECO:0000256" key="3">
    <source>
        <dbReference type="ARBA" id="ARBA00011989"/>
    </source>
</evidence>
<dbReference type="Gene3D" id="2.170.16.10">
    <property type="entry name" value="Hedgehog/Intein (Hint) domain"/>
    <property type="match status" value="2"/>
</dbReference>
<dbReference type="EC" id="4.2.1.47" evidence="3"/>
<organism evidence="6">
    <name type="scientific">marine sediment metagenome</name>
    <dbReference type="NCBI Taxonomy" id="412755"/>
    <lineage>
        <taxon>unclassified sequences</taxon>
        <taxon>metagenomes</taxon>
        <taxon>ecological metagenomes</taxon>
    </lineage>
</organism>
<gene>
    <name evidence="6" type="ORF">LCGC14_0219650</name>
</gene>
<evidence type="ECO:0000259" key="5">
    <source>
        <dbReference type="PROSITE" id="PS50819"/>
    </source>
</evidence>
<protein>
    <recommendedName>
        <fullName evidence="3">GDP-mannose 4,6-dehydratase</fullName>
        <ecNumber evidence="3">4.2.1.47</ecNumber>
    </recommendedName>
</protein>
<dbReference type="GO" id="GO:0016539">
    <property type="term" value="P:intein-mediated protein splicing"/>
    <property type="evidence" value="ECO:0007669"/>
    <property type="project" value="InterPro"/>
</dbReference>
<dbReference type="InterPro" id="IPR016040">
    <property type="entry name" value="NAD(P)-bd_dom"/>
</dbReference>
<proteinExistence type="inferred from homology"/>
<dbReference type="Gene3D" id="3.40.50.720">
    <property type="entry name" value="NAD(P)-binding Rossmann-like Domain"/>
    <property type="match status" value="2"/>
</dbReference>
<comment type="caution">
    <text evidence="6">The sequence shown here is derived from an EMBL/GenBank/DDBJ whole genome shotgun (WGS) entry which is preliminary data.</text>
</comment>
<dbReference type="SUPFAM" id="SSF51294">
    <property type="entry name" value="Hedgehog/intein (Hint) domain"/>
    <property type="match status" value="2"/>
</dbReference>
<accession>A0A0F9UD36</accession>
<dbReference type="AlphaFoldDB" id="A0A0F9UD36"/>
<dbReference type="GO" id="GO:0004519">
    <property type="term" value="F:endonuclease activity"/>
    <property type="evidence" value="ECO:0007669"/>
    <property type="project" value="InterPro"/>
</dbReference>
<evidence type="ECO:0000256" key="4">
    <source>
        <dbReference type="ARBA" id="ARBA00023239"/>
    </source>
</evidence>
<dbReference type="GO" id="GO:0042351">
    <property type="term" value="P:'de novo' GDP-L-fucose biosynthetic process"/>
    <property type="evidence" value="ECO:0007669"/>
    <property type="project" value="TreeGrafter"/>
</dbReference>
<dbReference type="FunFam" id="3.40.50.720:FF:000924">
    <property type="entry name" value="GDP-mannose 4,6 dehydratase"/>
    <property type="match status" value="1"/>
</dbReference>
<dbReference type="EMBL" id="LAZR01000105">
    <property type="protein sequence ID" value="KKN91100.1"/>
    <property type="molecule type" value="Genomic_DNA"/>
</dbReference>
<dbReference type="PRINTS" id="PR00379">
    <property type="entry name" value="INTEIN"/>
</dbReference>
<dbReference type="CDD" id="cd00081">
    <property type="entry name" value="Hint"/>
    <property type="match status" value="1"/>
</dbReference>
<feature type="domain" description="DOD-type homing endonuclease" evidence="5">
    <location>
        <begin position="706"/>
        <end position="846"/>
    </location>
</feature>
<dbReference type="InterPro" id="IPR004042">
    <property type="entry name" value="Intein_endonuc_central"/>
</dbReference>
<evidence type="ECO:0000256" key="1">
    <source>
        <dbReference type="ARBA" id="ARBA00001937"/>
    </source>
</evidence>
<dbReference type="InterPro" id="IPR036291">
    <property type="entry name" value="NAD(P)-bd_dom_sf"/>
</dbReference>
<sequence length="1074" mass="121120">MDKIALITGTTGQDGSYLSELLLEKDYRVYGLIRRSSVNTTERIVHFQNHPNFKLVEGDITDFSCMHRLISGIQPDEIYNLAAMSHVGVSFDQPITTCQINAVGPLNMLESIRQSSPHSKFYQACHDTETKVVTVDGIKSYDKICVGDRVYTLNESTGCVEIKRVVKKLIYDYDGKMVSLKGRRINQLVTPNHSVLLRNDDGCIVREQASNVASLFPYSRTSKYSIPMTSNHFSESYVSTVKLSELANNNFADNCSVNLIDEINAECFYYLLGLYIGDGYFASSSKRKVKFVRNTLSGKMGTTRNKSFDGKFVAENMDRDIESGGKSSYILFAVPEPDKARNKLLKCLNKLGLDFRAKDITIELSCSALASVFRLCGTKCKYKSIPDFVFSIPISLQQRVFEGLIDSDGYRRGGGVTQYFTTTSDQLAVDFIRLCANVGKNCSYNYATPNVTQICGHDVTPSKSYAFTIAGKSTNKLYTKNISRVPYRGKVWCLSMEDNHNFLISRKGKLAFSGNSTSELFGETDIAPQCETTPMVPNSPYAVAKLYAHQLVGLYRRAYGIFACAGILFNHECISTNTPIFIKRHGMIDIIPAGDLHNFDTETNKPQTFETRDTYIWDQDGWTKIKWTTVTKTDEQNSDHRMICINSRGGSFNATAHHKALDENGQDIRVDHLKKGSLVSLVETMPRETSDTIIISENLTPEFAELLGYLVGDGYVSIDRQVQFTNNDKNIRDRVAYLWKTIYNGTHRTYCCESGFGGKSTQLYLGGINKEQRVKLRNLIYSGNKKRVPSIILNLSKVWKDFIDAYYQCDGLKSPVTRCTYLYQSFKTNSSILASGLIYIINQLTGQSFNINTYFNRDVLTYHVNFHSPNDTGKGLHLRRLTNEVTKIIELPREDYVLDIETESGTFNCGVGMSHVHNSERRGEAFVTRKITKYVAMLQNWMDVNSGFPRIDVDVLPLALGNIEAKRDWSHAEDMVRGMWLMMQHSKADDYVLGSGETHTVKEFLQLAFDSIGLDYSDYVIIDPAFYRPVDVNLLHADPSKAKTVLGWESTICFGELIDRMIQSDYKALVECPV</sequence>
<dbReference type="PANTHER" id="PTHR43715:SF1">
    <property type="entry name" value="GDP-MANNOSE 4,6 DEHYDRATASE"/>
    <property type="match status" value="1"/>
</dbReference>
<dbReference type="Gene3D" id="3.10.28.10">
    <property type="entry name" value="Homing endonucleases"/>
    <property type="match status" value="2"/>
</dbReference>
<dbReference type="InterPro" id="IPR027434">
    <property type="entry name" value="Homing_endonucl"/>
</dbReference>
<keyword evidence="4" id="KW-0456">Lyase</keyword>
<dbReference type="InterPro" id="IPR036844">
    <property type="entry name" value="Hint_dom_sf"/>
</dbReference>
<dbReference type="PANTHER" id="PTHR43715">
    <property type="entry name" value="GDP-MANNOSE 4,6-DEHYDRATASE"/>
    <property type="match status" value="1"/>
</dbReference>
<dbReference type="SUPFAM" id="SSF51735">
    <property type="entry name" value="NAD(P)-binding Rossmann-fold domains"/>
    <property type="match status" value="3"/>
</dbReference>
<comment type="similarity">
    <text evidence="2">Belongs to the NAD(P)-dependent epimerase/dehydratase family. GDP-mannose 4,6-dehydratase subfamily.</text>
</comment>
<dbReference type="PROSITE" id="PS50819">
    <property type="entry name" value="INTEIN_ENDONUCLEASE"/>
    <property type="match status" value="2"/>
</dbReference>
<dbReference type="Gene3D" id="3.90.25.10">
    <property type="entry name" value="UDP-galactose 4-epimerase, domain 1"/>
    <property type="match status" value="1"/>
</dbReference>
<reference evidence="6" key="1">
    <citation type="journal article" date="2015" name="Nature">
        <title>Complex archaea that bridge the gap between prokaryotes and eukaryotes.</title>
        <authorList>
            <person name="Spang A."/>
            <person name="Saw J.H."/>
            <person name="Jorgensen S.L."/>
            <person name="Zaremba-Niedzwiedzka K."/>
            <person name="Martijn J."/>
            <person name="Lind A.E."/>
            <person name="van Eijk R."/>
            <person name="Schleper C."/>
            <person name="Guy L."/>
            <person name="Ettema T.J."/>
        </authorList>
    </citation>
    <scope>NUCLEOTIDE SEQUENCE</scope>
</reference>
<dbReference type="GO" id="GO:0008446">
    <property type="term" value="F:GDP-mannose 4,6-dehydratase activity"/>
    <property type="evidence" value="ECO:0007669"/>
    <property type="project" value="UniProtKB-EC"/>
</dbReference>
<dbReference type="SUPFAM" id="SSF55608">
    <property type="entry name" value="Homing endonucleases"/>
    <property type="match status" value="1"/>
</dbReference>
<evidence type="ECO:0000313" key="6">
    <source>
        <dbReference type="EMBL" id="KKN91100.1"/>
    </source>
</evidence>
<dbReference type="InterPro" id="IPR006368">
    <property type="entry name" value="GDP_Man_deHydtase"/>
</dbReference>
<dbReference type="InterPro" id="IPR006142">
    <property type="entry name" value="INTEIN"/>
</dbReference>
<comment type="cofactor">
    <cofactor evidence="1">
        <name>NADP(+)</name>
        <dbReference type="ChEBI" id="CHEBI:58349"/>
    </cofactor>
</comment>
<name>A0A0F9UD36_9ZZZZ</name>
<dbReference type="InterPro" id="IPR004860">
    <property type="entry name" value="LAGLIDADG_dom"/>
</dbReference>
<feature type="domain" description="DOD-type homing endonuclease" evidence="5">
    <location>
        <begin position="271"/>
        <end position="440"/>
    </location>
</feature>
<evidence type="ECO:0000256" key="2">
    <source>
        <dbReference type="ARBA" id="ARBA00009263"/>
    </source>
</evidence>